<evidence type="ECO:0000313" key="3">
    <source>
        <dbReference type="EMBL" id="MBS0126220.1"/>
    </source>
</evidence>
<protein>
    <submittedName>
        <fullName evidence="3">SRPBCC family protein</fullName>
    </submittedName>
</protein>
<dbReference type="AlphaFoldDB" id="A0A8J7WEN2"/>
<dbReference type="InterPro" id="IPR013538">
    <property type="entry name" value="ASHA1/2-like_C"/>
</dbReference>
<organism evidence="3 4">
    <name type="scientific">Thetidibacter halocola</name>
    <dbReference type="NCBI Taxonomy" id="2827239"/>
    <lineage>
        <taxon>Bacteria</taxon>
        <taxon>Pseudomonadati</taxon>
        <taxon>Pseudomonadota</taxon>
        <taxon>Alphaproteobacteria</taxon>
        <taxon>Rhodobacterales</taxon>
        <taxon>Roseobacteraceae</taxon>
        <taxon>Thetidibacter</taxon>
    </lineage>
</organism>
<sequence>MRAPEPDSDLDLNLDRVMTASAAALWRCWTEPELLKRWFCPLPWKVTHAEIDPRPGGRFNTRMEGPNGEAPANDVCQMDSKGCFLDIDPGRRLVFTDALREGWRPNATPFMTGIVTFAPDPDGGTRYRALVLHHDRETRIRHETMGFEEGWGTATDQLEALARSL</sequence>
<evidence type="ECO:0000259" key="2">
    <source>
        <dbReference type="Pfam" id="PF08327"/>
    </source>
</evidence>
<evidence type="ECO:0000256" key="1">
    <source>
        <dbReference type="ARBA" id="ARBA00006817"/>
    </source>
</evidence>
<comment type="similarity">
    <text evidence="1">Belongs to the AHA1 family.</text>
</comment>
<dbReference type="CDD" id="cd08896">
    <property type="entry name" value="SRPBCC_CalC_Aha1-like_3"/>
    <property type="match status" value="1"/>
</dbReference>
<dbReference type="SUPFAM" id="SSF55961">
    <property type="entry name" value="Bet v1-like"/>
    <property type="match status" value="1"/>
</dbReference>
<proteinExistence type="inferred from homology"/>
<comment type="caution">
    <text evidence="3">The sequence shown here is derived from an EMBL/GenBank/DDBJ whole genome shotgun (WGS) entry which is preliminary data.</text>
</comment>
<evidence type="ECO:0000313" key="4">
    <source>
        <dbReference type="Proteomes" id="UP000681356"/>
    </source>
</evidence>
<name>A0A8J7WEN2_9RHOB</name>
<keyword evidence="4" id="KW-1185">Reference proteome</keyword>
<gene>
    <name evidence="3" type="ORF">KB874_19200</name>
</gene>
<dbReference type="Proteomes" id="UP000681356">
    <property type="component" value="Unassembled WGS sequence"/>
</dbReference>
<dbReference type="EMBL" id="JAGTUU010000008">
    <property type="protein sequence ID" value="MBS0126220.1"/>
    <property type="molecule type" value="Genomic_DNA"/>
</dbReference>
<dbReference type="RefSeq" id="WP_212538169.1">
    <property type="nucleotide sequence ID" value="NZ_JAGTUU010000008.1"/>
</dbReference>
<accession>A0A8J7WEN2</accession>
<feature type="domain" description="Activator of Hsp90 ATPase homologue 1/2-like C-terminal" evidence="2">
    <location>
        <begin position="20"/>
        <end position="161"/>
    </location>
</feature>
<reference evidence="3" key="1">
    <citation type="submission" date="2021-04" db="EMBL/GenBank/DDBJ databases">
        <authorList>
            <person name="Yoon J."/>
        </authorList>
    </citation>
    <scope>NUCLEOTIDE SEQUENCE</scope>
    <source>
        <strain evidence="3">KMU-90</strain>
    </source>
</reference>
<dbReference type="Pfam" id="PF08327">
    <property type="entry name" value="AHSA1"/>
    <property type="match status" value="1"/>
</dbReference>
<dbReference type="Gene3D" id="3.30.530.20">
    <property type="match status" value="1"/>
</dbReference>
<dbReference type="InterPro" id="IPR023393">
    <property type="entry name" value="START-like_dom_sf"/>
</dbReference>